<accession>A0A5B9MM94</accession>
<dbReference type="KEGG" id="smam:Mal15_48270"/>
<evidence type="ECO:0000256" key="1">
    <source>
        <dbReference type="SAM" id="Phobius"/>
    </source>
</evidence>
<sequence>MVMNTQRLAGWILDSTHLQFSGNIDVAVLVLAISIAGACVIERSMRRVFST</sequence>
<dbReference type="AlphaFoldDB" id="A0A5B9MM94"/>
<evidence type="ECO:0000313" key="2">
    <source>
        <dbReference type="EMBL" id="QEG00755.1"/>
    </source>
</evidence>
<protein>
    <submittedName>
        <fullName evidence="2">Uncharacterized protein</fullName>
    </submittedName>
</protein>
<organism evidence="2 3">
    <name type="scientific">Stieleria maiorica</name>
    <dbReference type="NCBI Taxonomy" id="2795974"/>
    <lineage>
        <taxon>Bacteria</taxon>
        <taxon>Pseudomonadati</taxon>
        <taxon>Planctomycetota</taxon>
        <taxon>Planctomycetia</taxon>
        <taxon>Pirellulales</taxon>
        <taxon>Pirellulaceae</taxon>
        <taxon>Stieleria</taxon>
    </lineage>
</organism>
<gene>
    <name evidence="2" type="ORF">Mal15_48270</name>
</gene>
<dbReference type="Proteomes" id="UP000321353">
    <property type="component" value="Chromosome"/>
</dbReference>
<keyword evidence="1" id="KW-0472">Membrane</keyword>
<keyword evidence="1" id="KW-1133">Transmembrane helix</keyword>
<evidence type="ECO:0000313" key="3">
    <source>
        <dbReference type="Proteomes" id="UP000321353"/>
    </source>
</evidence>
<keyword evidence="1" id="KW-0812">Transmembrane</keyword>
<dbReference type="EMBL" id="CP036264">
    <property type="protein sequence ID" value="QEG00755.1"/>
    <property type="molecule type" value="Genomic_DNA"/>
</dbReference>
<feature type="transmembrane region" description="Helical" evidence="1">
    <location>
        <begin position="20"/>
        <end position="41"/>
    </location>
</feature>
<reference evidence="2 3" key="1">
    <citation type="submission" date="2019-02" db="EMBL/GenBank/DDBJ databases">
        <title>Planctomycetal bacteria perform biofilm scaping via a novel small molecule.</title>
        <authorList>
            <person name="Jeske O."/>
            <person name="Boedeker C."/>
            <person name="Wiegand S."/>
            <person name="Breitling P."/>
            <person name="Kallscheuer N."/>
            <person name="Jogler M."/>
            <person name="Rohde M."/>
            <person name="Petersen J."/>
            <person name="Medema M.H."/>
            <person name="Surup F."/>
            <person name="Jogler C."/>
        </authorList>
    </citation>
    <scope>NUCLEOTIDE SEQUENCE [LARGE SCALE GENOMIC DNA]</scope>
    <source>
        <strain evidence="2 3">Mal15</strain>
    </source>
</reference>
<name>A0A5B9MM94_9BACT</name>
<keyword evidence="3" id="KW-1185">Reference proteome</keyword>
<proteinExistence type="predicted"/>